<keyword evidence="7 10" id="KW-0503">Monooxygenase</keyword>
<comment type="catalytic activity">
    <reaction evidence="9">
        <text>3 propionate 3-nitronate + 3 O2 + H2O = 3 3-oxopropanoate + 2 nitrate + nitrite + H2O2 + 3 H(+)</text>
        <dbReference type="Rhea" id="RHEA:57332"/>
        <dbReference type="ChEBI" id="CHEBI:15377"/>
        <dbReference type="ChEBI" id="CHEBI:15378"/>
        <dbReference type="ChEBI" id="CHEBI:15379"/>
        <dbReference type="ChEBI" id="CHEBI:16240"/>
        <dbReference type="ChEBI" id="CHEBI:16301"/>
        <dbReference type="ChEBI" id="CHEBI:17632"/>
        <dbReference type="ChEBI" id="CHEBI:33190"/>
        <dbReference type="ChEBI" id="CHEBI:136067"/>
    </reaction>
</comment>
<keyword evidence="11" id="KW-1185">Reference proteome</keyword>
<dbReference type="CDD" id="cd04730">
    <property type="entry name" value="NPD_like"/>
    <property type="match status" value="1"/>
</dbReference>
<evidence type="ECO:0000256" key="7">
    <source>
        <dbReference type="ARBA" id="ARBA00023033"/>
    </source>
</evidence>
<dbReference type="SUPFAM" id="SSF51412">
    <property type="entry name" value="Inosine monophosphate dehydrogenase (IMPDH)"/>
    <property type="match status" value="1"/>
</dbReference>
<evidence type="ECO:0000256" key="5">
    <source>
        <dbReference type="ARBA" id="ARBA00022643"/>
    </source>
</evidence>
<dbReference type="InterPro" id="IPR004136">
    <property type="entry name" value="NMO"/>
</dbReference>
<gene>
    <name evidence="10" type="ORF">EOE66_04910</name>
</gene>
<sequence length="359" mass="35909">MPARHPALARAQAFAGRYGLQAPVLMAPMAGASPVALARAVAQAGGMGALGALLMDPVAITDWVARFRESGGGPLQINLWVPDPPPRRDAAHEAALREFLGRHGPPVPATAGDVPLHDFHAQCQALLAARPMAVSSIMGLLPPAFVAQLKAAGTAWFATVTTVAEARAAEAAGADVIVAQGAEAGGHCGAFRAEAARDEAVGLFALLPQVVDAVRLPVVATGGVADARGVAAALLLGASAVQPGTALLRTPEAAVNPAWAEGLAGAAPEGTRLTRAFSGRGGRALATGYVQAAAAPGVPEPAPYPVQRGLTAAMREAAAAAGDLQHLQAWAGQAAALAPARPAGDVVRGLWAGACELLG</sequence>
<evidence type="ECO:0000256" key="2">
    <source>
        <dbReference type="ARBA" id="ARBA00009881"/>
    </source>
</evidence>
<evidence type="ECO:0000256" key="4">
    <source>
        <dbReference type="ARBA" id="ARBA00022630"/>
    </source>
</evidence>
<keyword evidence="6" id="KW-0560">Oxidoreductase</keyword>
<evidence type="ECO:0000256" key="6">
    <source>
        <dbReference type="ARBA" id="ARBA00023002"/>
    </source>
</evidence>
<dbReference type="EMBL" id="SACR01000002">
    <property type="protein sequence ID" value="RVU47108.1"/>
    <property type="molecule type" value="Genomic_DNA"/>
</dbReference>
<keyword evidence="4" id="KW-0285">Flavoprotein</keyword>
<dbReference type="Gene3D" id="3.20.20.70">
    <property type="entry name" value="Aldolase class I"/>
    <property type="match status" value="1"/>
</dbReference>
<comment type="cofactor">
    <cofactor evidence="1">
        <name>FMN</name>
        <dbReference type="ChEBI" id="CHEBI:58210"/>
    </cofactor>
</comment>
<dbReference type="Proteomes" id="UP000285575">
    <property type="component" value="Unassembled WGS sequence"/>
</dbReference>
<keyword evidence="3" id="KW-0216">Detoxification</keyword>
<comment type="similarity">
    <text evidence="2">Belongs to the nitronate monooxygenase family. NMO class I subfamily.</text>
</comment>
<accession>A0A437RK33</accession>
<evidence type="ECO:0000313" key="10">
    <source>
        <dbReference type="EMBL" id="RVU47108.1"/>
    </source>
</evidence>
<evidence type="ECO:0000256" key="1">
    <source>
        <dbReference type="ARBA" id="ARBA00001917"/>
    </source>
</evidence>
<proteinExistence type="inferred from homology"/>
<name>A0A437RK33_9BURK</name>
<reference evidence="10 11" key="1">
    <citation type="submission" date="2019-01" db="EMBL/GenBank/DDBJ databases">
        <authorList>
            <person name="Chen W.-M."/>
        </authorList>
    </citation>
    <scope>NUCLEOTIDE SEQUENCE [LARGE SCALE GENOMIC DNA]</scope>
    <source>
        <strain evidence="10 11">KYPY4</strain>
    </source>
</reference>
<dbReference type="InterPro" id="IPR013785">
    <property type="entry name" value="Aldolase_TIM"/>
</dbReference>
<evidence type="ECO:0000256" key="8">
    <source>
        <dbReference type="ARBA" id="ARBA00031155"/>
    </source>
</evidence>
<dbReference type="AlphaFoldDB" id="A0A437RK33"/>
<evidence type="ECO:0000256" key="9">
    <source>
        <dbReference type="ARBA" id="ARBA00049401"/>
    </source>
</evidence>
<keyword evidence="5" id="KW-0288">FMN</keyword>
<protein>
    <recommendedName>
        <fullName evidence="8">Propionate 3-nitronate monooxygenase</fullName>
    </recommendedName>
</protein>
<dbReference type="PANTHER" id="PTHR42747:SF3">
    <property type="entry name" value="NITRONATE MONOOXYGENASE-RELATED"/>
    <property type="match status" value="1"/>
</dbReference>
<dbReference type="PANTHER" id="PTHR42747">
    <property type="entry name" value="NITRONATE MONOOXYGENASE-RELATED"/>
    <property type="match status" value="1"/>
</dbReference>
<dbReference type="OrthoDB" id="9778912at2"/>
<evidence type="ECO:0000256" key="3">
    <source>
        <dbReference type="ARBA" id="ARBA00022575"/>
    </source>
</evidence>
<dbReference type="RefSeq" id="WP_128227577.1">
    <property type="nucleotide sequence ID" value="NZ_SACR01000002.1"/>
</dbReference>
<comment type="caution">
    <text evidence="10">The sequence shown here is derived from an EMBL/GenBank/DDBJ whole genome shotgun (WGS) entry which is preliminary data.</text>
</comment>
<dbReference type="GO" id="GO:0018580">
    <property type="term" value="F:nitronate monooxygenase activity"/>
    <property type="evidence" value="ECO:0007669"/>
    <property type="project" value="InterPro"/>
</dbReference>
<dbReference type="GO" id="GO:0009636">
    <property type="term" value="P:response to toxic substance"/>
    <property type="evidence" value="ECO:0007669"/>
    <property type="project" value="UniProtKB-KW"/>
</dbReference>
<evidence type="ECO:0000313" key="11">
    <source>
        <dbReference type="Proteomes" id="UP000285575"/>
    </source>
</evidence>
<organism evidence="10 11">
    <name type="scientific">Rubrivivax rivuli</name>
    <dbReference type="NCBI Taxonomy" id="1862385"/>
    <lineage>
        <taxon>Bacteria</taxon>
        <taxon>Pseudomonadati</taxon>
        <taxon>Pseudomonadota</taxon>
        <taxon>Betaproteobacteria</taxon>
        <taxon>Burkholderiales</taxon>
        <taxon>Sphaerotilaceae</taxon>
        <taxon>Rubrivivax</taxon>
    </lineage>
</organism>
<dbReference type="Pfam" id="PF03060">
    <property type="entry name" value="NMO"/>
    <property type="match status" value="1"/>
</dbReference>